<dbReference type="FunFam" id="3.50.30.20:FF:000001">
    <property type="entry name" value="Carbamoyl-phosphate synthase small chain"/>
    <property type="match status" value="1"/>
</dbReference>
<feature type="binding site" evidence="11">
    <location>
        <position position="51"/>
    </location>
    <ligand>
        <name>L-glutamine</name>
        <dbReference type="ChEBI" id="CHEBI:58359"/>
    </ligand>
</feature>
<dbReference type="UniPathway" id="UPA00068">
    <property type="reaction ID" value="UER00171"/>
</dbReference>
<keyword evidence="7 11" id="KW-0315">Glutamine amidotransferase</keyword>
<evidence type="ECO:0000256" key="3">
    <source>
        <dbReference type="ARBA" id="ARBA00007800"/>
    </source>
</evidence>
<dbReference type="InterPro" id="IPR017926">
    <property type="entry name" value="GATASE"/>
</dbReference>
<feature type="binding site" evidence="11">
    <location>
        <position position="300"/>
    </location>
    <ligand>
        <name>L-glutamine</name>
        <dbReference type="ChEBI" id="CHEBI:58359"/>
    </ligand>
</feature>
<comment type="caution">
    <text evidence="13">The sequence shown here is derived from an EMBL/GenBank/DDBJ whole genome shotgun (WGS) entry which is preliminary data.</text>
</comment>
<protein>
    <recommendedName>
        <fullName evidence="11">Carbamoyl phosphate synthase small chain</fullName>
        <ecNumber evidence="11">6.3.5.5</ecNumber>
    </recommendedName>
    <alternativeName>
        <fullName evidence="11">Carbamoyl phosphate synthetase glutamine chain</fullName>
    </alternativeName>
</protein>
<dbReference type="Pfam" id="PF00117">
    <property type="entry name" value="GATase"/>
    <property type="match status" value="1"/>
</dbReference>
<evidence type="ECO:0000259" key="12">
    <source>
        <dbReference type="SMART" id="SM01097"/>
    </source>
</evidence>
<dbReference type="GO" id="GO:0044205">
    <property type="term" value="P:'de novo' UMP biosynthetic process"/>
    <property type="evidence" value="ECO:0007669"/>
    <property type="project" value="UniProtKB-UniRule"/>
</dbReference>
<dbReference type="SUPFAM" id="SSF52021">
    <property type="entry name" value="Carbamoyl phosphate synthetase, small subunit N-terminal domain"/>
    <property type="match status" value="1"/>
</dbReference>
<evidence type="ECO:0000313" key="14">
    <source>
        <dbReference type="Proteomes" id="UP000229641"/>
    </source>
</evidence>
<sequence length="366" mass="40620">MPNINHKKAILALEDGRVFEGFSFGADGESFGEVVFNTSLSGYQEILTDPSYCGQIVCMTYPLIGNYGINIDDVESRKIFLSGFIVKENSPIASNWRSQKTLSDYLGENNILGIEGIDTRALTKHIRLKGAMKAVISTEDLDIKSLVKKAKASRGLDGVDLVKEVIYDKPFEWNAKGRYKVAVLDCGVKFNILRRLEERNCKVVVLPADASADEILKLKPHGLLLSNGPGDPAAVTYVVSSLKKLIGKIPIFGICLGNQMLGLALGGKTYKLKFGHHGGNHPVKDLRTGRISITVQNHGFCVDIDTLKKNDIEITHINLNDNTLEGIRHKKYPLFSVQFHPEYGPGPHDAQYLFDEFIDLVKNYKR</sequence>
<evidence type="ECO:0000256" key="9">
    <source>
        <dbReference type="ARBA" id="ARBA00048816"/>
    </source>
</evidence>
<feature type="active site" evidence="11">
    <location>
        <position position="342"/>
    </location>
</feature>
<dbReference type="AlphaFoldDB" id="A0A2H0LVH5"/>
<feature type="domain" description="Carbamoyl-phosphate synthase small subunit N-terminal" evidence="12">
    <location>
        <begin position="7"/>
        <end position="137"/>
    </location>
</feature>
<dbReference type="PANTHER" id="PTHR43418">
    <property type="entry name" value="MULTIFUNCTIONAL TRYPTOPHAN BIOSYNTHESIS PROTEIN-RELATED"/>
    <property type="match status" value="1"/>
</dbReference>
<dbReference type="Pfam" id="PF00988">
    <property type="entry name" value="CPSase_sm_chain"/>
    <property type="match status" value="1"/>
</dbReference>
<comment type="similarity">
    <text evidence="3 11">Belongs to the CarA family.</text>
</comment>
<dbReference type="InterPro" id="IPR036480">
    <property type="entry name" value="CarbP_synth_ssu_N_sf"/>
</dbReference>
<dbReference type="GO" id="GO:0004088">
    <property type="term" value="F:carbamoyl-phosphate synthase (glutamine-hydrolyzing) activity"/>
    <property type="evidence" value="ECO:0007669"/>
    <property type="project" value="UniProtKB-UniRule"/>
</dbReference>
<dbReference type="GO" id="GO:0006526">
    <property type="term" value="P:L-arginine biosynthetic process"/>
    <property type="evidence" value="ECO:0007669"/>
    <property type="project" value="UniProtKB-UniRule"/>
</dbReference>
<comment type="subunit">
    <text evidence="11">Composed of two chains; the small (or glutamine) chain promotes the hydrolysis of glutamine to ammonia, which is used by the large (or ammonia) chain to synthesize carbamoyl phosphate. Tetramer of heterodimers (alpha,beta)4.</text>
</comment>
<dbReference type="InterPro" id="IPR029062">
    <property type="entry name" value="Class_I_gatase-like"/>
</dbReference>
<keyword evidence="11" id="KW-0055">Arginine biosynthesis</keyword>
<comment type="pathway">
    <text evidence="1 11">Pyrimidine metabolism; UMP biosynthesis via de novo pathway; (S)-dihydroorotate from bicarbonate: step 1/3.</text>
</comment>
<dbReference type="Gene3D" id="3.50.30.20">
    <property type="entry name" value="Carbamoyl-phosphate synthase small subunit, N-terminal domain"/>
    <property type="match status" value="1"/>
</dbReference>
<dbReference type="InterPro" id="IPR002474">
    <property type="entry name" value="CarbamoylP_synth_ssu_N"/>
</dbReference>
<name>A0A2H0LVH5_9BACT</name>
<feature type="binding site" evidence="11">
    <location>
        <position position="256"/>
    </location>
    <ligand>
        <name>L-glutamine</name>
        <dbReference type="ChEBI" id="CHEBI:58359"/>
    </ligand>
</feature>
<dbReference type="PRINTS" id="PR00096">
    <property type="entry name" value="GATASE"/>
</dbReference>
<feature type="binding site" evidence="11">
    <location>
        <position position="299"/>
    </location>
    <ligand>
        <name>L-glutamine</name>
        <dbReference type="ChEBI" id="CHEBI:58359"/>
    </ligand>
</feature>
<dbReference type="NCBIfam" id="NF009475">
    <property type="entry name" value="PRK12838.1"/>
    <property type="match status" value="1"/>
</dbReference>
<comment type="function">
    <text evidence="11">Small subunit of the glutamine-dependent carbamoyl phosphate synthetase (CPSase). CPSase catalyzes the formation of carbamoyl phosphate from the ammonia moiety of glutamine, carbonate, and phosphate donated by ATP, constituting the first step of 2 biosynthetic pathways, one leading to arginine and/or urea and the other to pyrimidine nucleotides. The small subunit (glutamine amidotransferase) binds and cleaves glutamine to supply the large subunit with the substrate ammonia.</text>
</comment>
<evidence type="ECO:0000256" key="4">
    <source>
        <dbReference type="ARBA" id="ARBA00022598"/>
    </source>
</evidence>
<dbReference type="InterPro" id="IPR035686">
    <property type="entry name" value="CPSase_GATase1"/>
</dbReference>
<keyword evidence="11" id="KW-0028">Amino-acid biosynthesis</keyword>
<evidence type="ECO:0000256" key="11">
    <source>
        <dbReference type="HAMAP-Rule" id="MF_01209"/>
    </source>
</evidence>
<feature type="binding site" evidence="11">
    <location>
        <position position="230"/>
    </location>
    <ligand>
        <name>L-glutamine</name>
        <dbReference type="ChEBI" id="CHEBI:58359"/>
    </ligand>
</feature>
<dbReference type="GO" id="GO:0005524">
    <property type="term" value="F:ATP binding"/>
    <property type="evidence" value="ECO:0007669"/>
    <property type="project" value="UniProtKB-UniRule"/>
</dbReference>
<dbReference type="NCBIfam" id="TIGR01368">
    <property type="entry name" value="CPSaseIIsmall"/>
    <property type="match status" value="1"/>
</dbReference>
<evidence type="ECO:0000256" key="10">
    <source>
        <dbReference type="ARBA" id="ARBA00049285"/>
    </source>
</evidence>
<dbReference type="InterPro" id="IPR050472">
    <property type="entry name" value="Anth_synth/Amidotransfase"/>
</dbReference>
<keyword evidence="8 11" id="KW-0665">Pyrimidine biosynthesis</keyword>
<evidence type="ECO:0000256" key="2">
    <source>
        <dbReference type="ARBA" id="ARBA00005077"/>
    </source>
</evidence>
<dbReference type="InterPro" id="IPR006274">
    <property type="entry name" value="CarbamoylP_synth_ssu"/>
</dbReference>
<evidence type="ECO:0000256" key="6">
    <source>
        <dbReference type="ARBA" id="ARBA00022840"/>
    </source>
</evidence>
<keyword evidence="6 11" id="KW-0067">ATP-binding</keyword>
<evidence type="ECO:0000313" key="13">
    <source>
        <dbReference type="EMBL" id="PIQ88429.1"/>
    </source>
</evidence>
<keyword evidence="5 11" id="KW-0547">Nucleotide-binding</keyword>
<dbReference type="PRINTS" id="PR00099">
    <property type="entry name" value="CPSGATASE"/>
</dbReference>
<gene>
    <name evidence="11" type="primary">carA</name>
    <name evidence="13" type="ORF">COV72_08995</name>
</gene>
<dbReference type="Gene3D" id="3.40.50.880">
    <property type="match status" value="1"/>
</dbReference>
<evidence type="ECO:0000256" key="8">
    <source>
        <dbReference type="ARBA" id="ARBA00022975"/>
    </source>
</evidence>
<dbReference type="PANTHER" id="PTHR43418:SF7">
    <property type="entry name" value="CARBAMOYL-PHOSPHATE SYNTHASE SMALL CHAIN"/>
    <property type="match status" value="1"/>
</dbReference>
<evidence type="ECO:0000256" key="1">
    <source>
        <dbReference type="ARBA" id="ARBA00004812"/>
    </source>
</evidence>
<dbReference type="SUPFAM" id="SSF52317">
    <property type="entry name" value="Class I glutamine amidotransferase-like"/>
    <property type="match status" value="1"/>
</dbReference>
<feature type="active site" description="Nucleophile" evidence="11">
    <location>
        <position position="255"/>
    </location>
</feature>
<comment type="catalytic activity">
    <reaction evidence="9 11">
        <text>hydrogencarbonate + L-glutamine + 2 ATP + H2O = carbamoyl phosphate + L-glutamate + 2 ADP + phosphate + 2 H(+)</text>
        <dbReference type="Rhea" id="RHEA:18633"/>
        <dbReference type="ChEBI" id="CHEBI:15377"/>
        <dbReference type="ChEBI" id="CHEBI:15378"/>
        <dbReference type="ChEBI" id="CHEBI:17544"/>
        <dbReference type="ChEBI" id="CHEBI:29985"/>
        <dbReference type="ChEBI" id="CHEBI:30616"/>
        <dbReference type="ChEBI" id="CHEBI:43474"/>
        <dbReference type="ChEBI" id="CHEBI:58228"/>
        <dbReference type="ChEBI" id="CHEBI:58359"/>
        <dbReference type="ChEBI" id="CHEBI:456216"/>
        <dbReference type="EC" id="6.3.5.5"/>
    </reaction>
</comment>
<comment type="pathway">
    <text evidence="2 11">Amino-acid biosynthesis; L-arginine biosynthesis; carbamoyl phosphate from bicarbonate: step 1/1.</text>
</comment>
<dbReference type="CDD" id="cd01744">
    <property type="entry name" value="GATase1_CPSase"/>
    <property type="match status" value="1"/>
</dbReference>
<accession>A0A2H0LVH5</accession>
<feature type="active site" evidence="11">
    <location>
        <position position="340"/>
    </location>
</feature>
<dbReference type="GO" id="GO:0004359">
    <property type="term" value="F:glutaminase activity"/>
    <property type="evidence" value="ECO:0007669"/>
    <property type="project" value="RHEA"/>
</dbReference>
<dbReference type="SMART" id="SM01097">
    <property type="entry name" value="CPSase_sm_chain"/>
    <property type="match status" value="1"/>
</dbReference>
<dbReference type="PROSITE" id="PS51273">
    <property type="entry name" value="GATASE_TYPE_1"/>
    <property type="match status" value="1"/>
</dbReference>
<dbReference type="EMBL" id="PCWA01000109">
    <property type="protein sequence ID" value="PIQ88429.1"/>
    <property type="molecule type" value="Genomic_DNA"/>
</dbReference>
<dbReference type="GO" id="GO:0006541">
    <property type="term" value="P:glutamine metabolic process"/>
    <property type="evidence" value="ECO:0007669"/>
    <property type="project" value="InterPro"/>
</dbReference>
<feature type="binding site" evidence="11">
    <location>
        <position position="259"/>
    </location>
    <ligand>
        <name>L-glutamine</name>
        <dbReference type="ChEBI" id="CHEBI:58359"/>
    </ligand>
</feature>
<feature type="region of interest" description="CPSase" evidence="11">
    <location>
        <begin position="1"/>
        <end position="179"/>
    </location>
</feature>
<dbReference type="Proteomes" id="UP000229641">
    <property type="component" value="Unassembled WGS sequence"/>
</dbReference>
<proteinExistence type="inferred from homology"/>
<evidence type="ECO:0000256" key="7">
    <source>
        <dbReference type="ARBA" id="ARBA00022962"/>
    </source>
</evidence>
<dbReference type="GO" id="GO:0006207">
    <property type="term" value="P:'de novo' pyrimidine nucleobase biosynthetic process"/>
    <property type="evidence" value="ECO:0007669"/>
    <property type="project" value="InterPro"/>
</dbReference>
<dbReference type="UniPathway" id="UPA00070">
    <property type="reaction ID" value="UER00115"/>
</dbReference>
<dbReference type="EC" id="6.3.5.5" evidence="11"/>
<dbReference type="PRINTS" id="PR00097">
    <property type="entry name" value="ANTSNTHASEII"/>
</dbReference>
<comment type="catalytic activity">
    <reaction evidence="10 11">
        <text>L-glutamine + H2O = L-glutamate + NH4(+)</text>
        <dbReference type="Rhea" id="RHEA:15889"/>
        <dbReference type="ChEBI" id="CHEBI:15377"/>
        <dbReference type="ChEBI" id="CHEBI:28938"/>
        <dbReference type="ChEBI" id="CHEBI:29985"/>
        <dbReference type="ChEBI" id="CHEBI:58359"/>
    </reaction>
</comment>
<dbReference type="HAMAP" id="MF_01209">
    <property type="entry name" value="CPSase_S_chain"/>
    <property type="match status" value="1"/>
</dbReference>
<keyword evidence="4 11" id="KW-0436">Ligase</keyword>
<evidence type="ECO:0000256" key="5">
    <source>
        <dbReference type="ARBA" id="ARBA00022741"/>
    </source>
</evidence>
<reference evidence="13 14" key="1">
    <citation type="submission" date="2017-09" db="EMBL/GenBank/DDBJ databases">
        <title>Depth-based differentiation of microbial function through sediment-hosted aquifers and enrichment of novel symbionts in the deep terrestrial subsurface.</title>
        <authorList>
            <person name="Probst A.J."/>
            <person name="Ladd B."/>
            <person name="Jarett J.K."/>
            <person name="Geller-Mcgrath D.E."/>
            <person name="Sieber C.M."/>
            <person name="Emerson J.B."/>
            <person name="Anantharaman K."/>
            <person name="Thomas B.C."/>
            <person name="Malmstrom R."/>
            <person name="Stieglmeier M."/>
            <person name="Klingl A."/>
            <person name="Woyke T."/>
            <person name="Ryan C.M."/>
            <person name="Banfield J.F."/>
        </authorList>
    </citation>
    <scope>NUCLEOTIDE SEQUENCE [LARGE SCALE GENOMIC DNA]</scope>
    <source>
        <strain evidence="13">CG11_big_fil_rev_8_21_14_0_20_42_13</strain>
    </source>
</reference>
<feature type="binding site" evidence="11">
    <location>
        <position position="228"/>
    </location>
    <ligand>
        <name>L-glutamine</name>
        <dbReference type="ChEBI" id="CHEBI:58359"/>
    </ligand>
</feature>
<organism evidence="13 14">
    <name type="scientific">Candidatus Ghiorseimicrobium undicola</name>
    <dbReference type="NCBI Taxonomy" id="1974746"/>
    <lineage>
        <taxon>Bacteria</taxon>
        <taxon>Pseudomonadati</taxon>
        <taxon>Candidatus Omnitrophota</taxon>
        <taxon>Candidatus Ghiorseimicrobium</taxon>
    </lineage>
</organism>
<feature type="binding site" evidence="11">
    <location>
        <position position="297"/>
    </location>
    <ligand>
        <name>L-glutamine</name>
        <dbReference type="ChEBI" id="CHEBI:58359"/>
    </ligand>
</feature>